<dbReference type="InterPro" id="IPR036188">
    <property type="entry name" value="FAD/NAD-bd_sf"/>
</dbReference>
<dbReference type="GO" id="GO:0050660">
    <property type="term" value="F:flavin adenine dinucleotide binding"/>
    <property type="evidence" value="ECO:0007669"/>
    <property type="project" value="InterPro"/>
</dbReference>
<dbReference type="PIRSF" id="PIRSF000137">
    <property type="entry name" value="Alcohol_oxidase"/>
    <property type="match status" value="1"/>
</dbReference>
<feature type="domain" description="Glucose-methanol-choline oxidoreductase N-terminal" evidence="8">
    <location>
        <begin position="348"/>
        <end position="362"/>
    </location>
</feature>
<evidence type="ECO:0000256" key="5">
    <source>
        <dbReference type="PIRSR" id="PIRSR000137-2"/>
    </source>
</evidence>
<comment type="cofactor">
    <cofactor evidence="1 5">
        <name>FAD</name>
        <dbReference type="ChEBI" id="CHEBI:57692"/>
    </cofactor>
</comment>
<evidence type="ECO:0000256" key="2">
    <source>
        <dbReference type="ARBA" id="ARBA00010790"/>
    </source>
</evidence>
<sequence length="656" mass="73416">MRKCDEISLGLRHVGFDLSRLVEMFPSYGDHRIVIRWRLSTGADCLSPSVGTAAQTFASAISFFMAAQCSIAEDWPKEANIKSCAHFDFIVVGAGSAGCVVANRLSEIPGVTVLLLEAGGDPPVESTIPGFELTMYKTKYDWNYTTTNDGRIDQANVNGNCPWTRGRMLGGSSSINAMIYIRGCRQDYQDWYDQGNEEWHPDIVEEYFKKAENIHDQHIKILTENSQSYGDKGPLIINTFNYTERELTLRLLESWSEIGIPTVEDLNGPEIIKAGIARCTADGGKRESTAKAYLIPAQKRKNLFILKNALVVKLLIGQKSKRTHGVEIIHNNKRKKFYAKKEVIVSAGAVNTPQLLLLSGIGPKKHLQDVGIKCIADLPVGENLIDQLVVPVTIYGNDGREPNPAQMNLEAANYLYNHTGFLAHPTLIGGLDVLSLYSKDSDSNQPQFQNHIGIFERNSSSVRDFFQNSIKYRKEVVESVVELSEYHSLYLFSFILLHPFSKGKILLRSKNPYDHPYIYANYFSDPRDLEDAVRGIKILTKITHTPYFKSINGFLGRIKWKPCNKFELDSDDYWKCICVNLVFTIYHPAGSAKMGLDPNYSVVDSRLRVHGVKKLRVVDASIMPSLSSGNTNGPVIMCAERGSDLIKEDHGLTSLE</sequence>
<evidence type="ECO:0000256" key="4">
    <source>
        <dbReference type="ARBA" id="ARBA00022827"/>
    </source>
</evidence>
<dbReference type="AlphaFoldDB" id="A0A4C1UX27"/>
<dbReference type="Gene3D" id="3.50.50.60">
    <property type="entry name" value="FAD/NAD(P)-binding domain"/>
    <property type="match status" value="1"/>
</dbReference>
<dbReference type="Pfam" id="PF00732">
    <property type="entry name" value="GMC_oxred_N"/>
    <property type="match status" value="1"/>
</dbReference>
<evidence type="ECO:0000256" key="6">
    <source>
        <dbReference type="RuleBase" id="RU003968"/>
    </source>
</evidence>
<dbReference type="SUPFAM" id="SSF51905">
    <property type="entry name" value="FAD/NAD(P)-binding domain"/>
    <property type="match status" value="1"/>
</dbReference>
<reference evidence="9 10" key="1">
    <citation type="journal article" date="2019" name="Commun. Biol.">
        <title>The bagworm genome reveals a unique fibroin gene that provides high tensile strength.</title>
        <authorList>
            <person name="Kono N."/>
            <person name="Nakamura H."/>
            <person name="Ohtoshi R."/>
            <person name="Tomita M."/>
            <person name="Numata K."/>
            <person name="Arakawa K."/>
        </authorList>
    </citation>
    <scope>NUCLEOTIDE SEQUENCE [LARGE SCALE GENOMIC DNA]</scope>
</reference>
<dbReference type="PROSITE" id="PS00623">
    <property type="entry name" value="GMC_OXRED_1"/>
    <property type="match status" value="1"/>
</dbReference>
<evidence type="ECO:0000256" key="3">
    <source>
        <dbReference type="ARBA" id="ARBA00022630"/>
    </source>
</evidence>
<dbReference type="STRING" id="151549.A0A4C1UX27"/>
<keyword evidence="4 5" id="KW-0274">FAD</keyword>
<dbReference type="InterPro" id="IPR012132">
    <property type="entry name" value="GMC_OxRdtase"/>
</dbReference>
<organism evidence="9 10">
    <name type="scientific">Eumeta variegata</name>
    <name type="common">Bagworm moth</name>
    <name type="synonym">Eumeta japonica</name>
    <dbReference type="NCBI Taxonomy" id="151549"/>
    <lineage>
        <taxon>Eukaryota</taxon>
        <taxon>Metazoa</taxon>
        <taxon>Ecdysozoa</taxon>
        <taxon>Arthropoda</taxon>
        <taxon>Hexapoda</taxon>
        <taxon>Insecta</taxon>
        <taxon>Pterygota</taxon>
        <taxon>Neoptera</taxon>
        <taxon>Endopterygota</taxon>
        <taxon>Lepidoptera</taxon>
        <taxon>Glossata</taxon>
        <taxon>Ditrysia</taxon>
        <taxon>Tineoidea</taxon>
        <taxon>Psychidae</taxon>
        <taxon>Oiketicinae</taxon>
        <taxon>Eumeta</taxon>
    </lineage>
</organism>
<feature type="domain" description="Glucose-methanol-choline oxidoreductase N-terminal" evidence="7">
    <location>
        <begin position="166"/>
        <end position="189"/>
    </location>
</feature>
<gene>
    <name evidence="9" type="primary">Gld</name>
    <name evidence="9" type="ORF">EVAR_94722_1</name>
</gene>
<evidence type="ECO:0000313" key="10">
    <source>
        <dbReference type="Proteomes" id="UP000299102"/>
    </source>
</evidence>
<dbReference type="OrthoDB" id="269227at2759"/>
<keyword evidence="3 6" id="KW-0285">Flavoprotein</keyword>
<feature type="binding site" evidence="5">
    <location>
        <position position="311"/>
    </location>
    <ligand>
        <name>FAD</name>
        <dbReference type="ChEBI" id="CHEBI:57692"/>
    </ligand>
</feature>
<dbReference type="SUPFAM" id="SSF54373">
    <property type="entry name" value="FAD-linked reductases, C-terminal domain"/>
    <property type="match status" value="1"/>
</dbReference>
<dbReference type="GO" id="GO:0016614">
    <property type="term" value="F:oxidoreductase activity, acting on CH-OH group of donors"/>
    <property type="evidence" value="ECO:0007669"/>
    <property type="project" value="InterPro"/>
</dbReference>
<proteinExistence type="inferred from homology"/>
<evidence type="ECO:0000259" key="7">
    <source>
        <dbReference type="PROSITE" id="PS00623"/>
    </source>
</evidence>
<dbReference type="PANTHER" id="PTHR11552">
    <property type="entry name" value="GLUCOSE-METHANOL-CHOLINE GMC OXIDOREDUCTASE"/>
    <property type="match status" value="1"/>
</dbReference>
<evidence type="ECO:0000259" key="8">
    <source>
        <dbReference type="PROSITE" id="PS00624"/>
    </source>
</evidence>
<keyword evidence="10" id="KW-1185">Reference proteome</keyword>
<protein>
    <submittedName>
        <fullName evidence="9">Glucose dehydrogenase</fullName>
    </submittedName>
</protein>
<dbReference type="InterPro" id="IPR000172">
    <property type="entry name" value="GMC_OxRdtase_N"/>
</dbReference>
<evidence type="ECO:0000313" key="9">
    <source>
        <dbReference type="EMBL" id="GBP30542.1"/>
    </source>
</evidence>
<dbReference type="PANTHER" id="PTHR11552:SF147">
    <property type="entry name" value="CHOLINE DEHYDROGENASE, MITOCHONDRIAL"/>
    <property type="match status" value="1"/>
</dbReference>
<comment type="similarity">
    <text evidence="2 6">Belongs to the GMC oxidoreductase family.</text>
</comment>
<comment type="caution">
    <text evidence="9">The sequence shown here is derived from an EMBL/GenBank/DDBJ whole genome shotgun (WGS) entry which is preliminary data.</text>
</comment>
<evidence type="ECO:0000256" key="1">
    <source>
        <dbReference type="ARBA" id="ARBA00001974"/>
    </source>
</evidence>
<dbReference type="InterPro" id="IPR007867">
    <property type="entry name" value="GMC_OxRtase_C"/>
</dbReference>
<accession>A0A4C1UX27</accession>
<dbReference type="Pfam" id="PF05199">
    <property type="entry name" value="GMC_oxred_C"/>
    <property type="match status" value="1"/>
</dbReference>
<name>A0A4C1UX27_EUMVA</name>
<dbReference type="Proteomes" id="UP000299102">
    <property type="component" value="Unassembled WGS sequence"/>
</dbReference>
<dbReference type="EMBL" id="BGZK01000234">
    <property type="protein sequence ID" value="GBP30542.1"/>
    <property type="molecule type" value="Genomic_DNA"/>
</dbReference>
<dbReference type="PROSITE" id="PS00624">
    <property type="entry name" value="GMC_OXRED_2"/>
    <property type="match status" value="1"/>
</dbReference>
<dbReference type="Gene3D" id="3.30.560.10">
    <property type="entry name" value="Glucose Oxidase, domain 3"/>
    <property type="match status" value="1"/>
</dbReference>